<sequence length="478" mass="53473">MAEVENWGSSKGQRSRPRAQEGVIAHSPGEGSARHHVFSAHPTSPSSNPVHQAASPSLQHPTAHPATPPHSPKYVTPSTAAHASHGSPPLQTPTAPSHQQAGDASAASLHRIGNKPHRWAHKEEVRPKSAPPVHALRPFRKPLRASTEDGWQQVADRHGRLSLFDYDDNGTAHAYLGPRVLRDLEPSRHGFPLRGPDEFLKRGEGPDLRLRNNLSKWLARHPVSRDPPFRKGSAGLRLSWKDVPRPSTIFRYFYDNGTIDFVSVRWGGVTNKLVWGQRVKRGVMSWGDYPADVEVGKWLPIFMEGVREYEEPYRFLAIRGSEALICEAASGSNDQLLQCAAECVPPLRKALDTREPTAVAIALELMLLVLRVDPRVATVWIYQLWQFAQILNLFMGTRRYEVNMGYNSRDIQSIKELCHNVLIMLEENGGEDATALIRRYARVDPACTLASFERRTQAAKAKQLEKEGLVGWKPFTLF</sequence>
<protein>
    <submittedName>
        <fullName evidence="2">Uncharacterized protein</fullName>
    </submittedName>
</protein>
<dbReference type="AlphaFoldDB" id="A0A7S3VM18"/>
<gene>
    <name evidence="2" type="ORF">DTER00134_LOCUS9360</name>
</gene>
<dbReference type="GO" id="GO:0051879">
    <property type="term" value="F:Hsp90 protein binding"/>
    <property type="evidence" value="ECO:0007669"/>
    <property type="project" value="TreeGrafter"/>
</dbReference>
<reference evidence="2" key="1">
    <citation type="submission" date="2021-01" db="EMBL/GenBank/DDBJ databases">
        <authorList>
            <person name="Corre E."/>
            <person name="Pelletier E."/>
            <person name="Niang G."/>
            <person name="Scheremetjew M."/>
            <person name="Finn R."/>
            <person name="Kale V."/>
            <person name="Holt S."/>
            <person name="Cochrane G."/>
            <person name="Meng A."/>
            <person name="Brown T."/>
            <person name="Cohen L."/>
        </authorList>
    </citation>
    <scope>NUCLEOTIDE SEQUENCE</scope>
    <source>
        <strain evidence="2">CCMP1320</strain>
    </source>
</reference>
<dbReference type="InterPro" id="IPR019399">
    <property type="entry name" value="Parkin_co-regulated_protein"/>
</dbReference>
<organism evidence="2">
    <name type="scientific">Dunaliella tertiolecta</name>
    <name type="common">Green alga</name>
    <dbReference type="NCBI Taxonomy" id="3047"/>
    <lineage>
        <taxon>Eukaryota</taxon>
        <taxon>Viridiplantae</taxon>
        <taxon>Chlorophyta</taxon>
        <taxon>core chlorophytes</taxon>
        <taxon>Chlorophyceae</taxon>
        <taxon>CS clade</taxon>
        <taxon>Chlamydomonadales</taxon>
        <taxon>Dunaliellaceae</taxon>
        <taxon>Dunaliella</taxon>
    </lineage>
</organism>
<name>A0A7S3VM18_DUNTE</name>
<feature type="compositionally biased region" description="Polar residues" evidence="1">
    <location>
        <begin position="41"/>
        <end position="59"/>
    </location>
</feature>
<dbReference type="PANTHER" id="PTHR21207">
    <property type="entry name" value="PARKIN COREGULATED GENE PROTEIN PARK2 COREGULATED"/>
    <property type="match status" value="1"/>
</dbReference>
<dbReference type="Pfam" id="PF10274">
    <property type="entry name" value="ParcG"/>
    <property type="match status" value="1"/>
</dbReference>
<accession>A0A7S3VM18</accession>
<dbReference type="EMBL" id="HBIP01016053">
    <property type="protein sequence ID" value="CAE0494287.1"/>
    <property type="molecule type" value="Transcribed_RNA"/>
</dbReference>
<evidence type="ECO:0000256" key="1">
    <source>
        <dbReference type="SAM" id="MobiDB-lite"/>
    </source>
</evidence>
<feature type="region of interest" description="Disordered" evidence="1">
    <location>
        <begin position="1"/>
        <end position="139"/>
    </location>
</feature>
<feature type="compositionally biased region" description="Polar residues" evidence="1">
    <location>
        <begin position="92"/>
        <end position="102"/>
    </location>
</feature>
<proteinExistence type="predicted"/>
<dbReference type="PANTHER" id="PTHR21207:SF2">
    <property type="entry name" value="PARKIN COREGULATED GENE PROTEIN"/>
    <property type="match status" value="1"/>
</dbReference>
<dbReference type="GO" id="GO:0030544">
    <property type="term" value="F:Hsp70 protein binding"/>
    <property type="evidence" value="ECO:0007669"/>
    <property type="project" value="TreeGrafter"/>
</dbReference>
<evidence type="ECO:0000313" key="2">
    <source>
        <dbReference type="EMBL" id="CAE0494287.1"/>
    </source>
</evidence>